<gene>
    <name evidence="1" type="primary">SFRICE018009.2</name>
    <name evidence="1" type="ORF">SFRICE_018009.2</name>
</gene>
<protein>
    <submittedName>
        <fullName evidence="1">SFRICE018009.2</fullName>
    </submittedName>
</protein>
<evidence type="ECO:0000313" key="1">
    <source>
        <dbReference type="EMBL" id="SOQ42905.1"/>
    </source>
</evidence>
<dbReference type="EMBL" id="ODYU01003748">
    <property type="protein sequence ID" value="SOQ42905.1"/>
    <property type="molecule type" value="Genomic_DNA"/>
</dbReference>
<name>A0A2H1VPY5_SPOFR</name>
<accession>A0A2H1VPY5</accession>
<reference evidence="1" key="1">
    <citation type="submission" date="2016-07" db="EMBL/GenBank/DDBJ databases">
        <authorList>
            <person name="Bretaudeau A."/>
        </authorList>
    </citation>
    <scope>NUCLEOTIDE SEQUENCE</scope>
    <source>
        <strain evidence="1">Rice</strain>
        <tissue evidence="1">Whole body</tissue>
    </source>
</reference>
<organism evidence="1">
    <name type="scientific">Spodoptera frugiperda</name>
    <name type="common">Fall armyworm</name>
    <dbReference type="NCBI Taxonomy" id="7108"/>
    <lineage>
        <taxon>Eukaryota</taxon>
        <taxon>Metazoa</taxon>
        <taxon>Ecdysozoa</taxon>
        <taxon>Arthropoda</taxon>
        <taxon>Hexapoda</taxon>
        <taxon>Insecta</taxon>
        <taxon>Pterygota</taxon>
        <taxon>Neoptera</taxon>
        <taxon>Endopterygota</taxon>
        <taxon>Lepidoptera</taxon>
        <taxon>Glossata</taxon>
        <taxon>Ditrysia</taxon>
        <taxon>Noctuoidea</taxon>
        <taxon>Noctuidae</taxon>
        <taxon>Amphipyrinae</taxon>
        <taxon>Spodoptera</taxon>
    </lineage>
</organism>
<dbReference type="AlphaFoldDB" id="A0A2H1VPY5"/>
<sequence length="124" mass="14459">MFRNTFNSTFLFKHLIEHIDAVYTAFPEEDLMRRYNTDGMASPGFGLQANPIRDRPSSLLFKEGLTFTFWRRIYYFITIQFPARKIFKVFSLSSLGSHELFPVCAGRNDLYKAPSSSEKLFPIQ</sequence>
<proteinExistence type="predicted"/>